<dbReference type="PANTHER" id="PTHR11627">
    <property type="entry name" value="FRUCTOSE-BISPHOSPHATE ALDOLASE"/>
    <property type="match status" value="1"/>
</dbReference>
<keyword evidence="8" id="KW-1185">Reference proteome</keyword>
<evidence type="ECO:0000256" key="2">
    <source>
        <dbReference type="ARBA" id="ARBA00010387"/>
    </source>
</evidence>
<gene>
    <name evidence="7" type="ORF">SAMN06296020_10465</name>
</gene>
<evidence type="ECO:0000256" key="1">
    <source>
        <dbReference type="ARBA" id="ARBA00004714"/>
    </source>
</evidence>
<evidence type="ECO:0000256" key="4">
    <source>
        <dbReference type="ARBA" id="ARBA00023152"/>
    </source>
</evidence>
<dbReference type="AlphaFoldDB" id="A0AA45WV48"/>
<dbReference type="Proteomes" id="UP001158066">
    <property type="component" value="Unassembled WGS sequence"/>
</dbReference>
<dbReference type="InterPro" id="IPR013785">
    <property type="entry name" value="Aldolase_TIM"/>
</dbReference>
<dbReference type="SUPFAM" id="SSF51569">
    <property type="entry name" value="Aldolase"/>
    <property type="match status" value="1"/>
</dbReference>
<proteinExistence type="inferred from homology"/>
<dbReference type="Gene3D" id="3.20.20.70">
    <property type="entry name" value="Aldolase class I"/>
    <property type="match status" value="1"/>
</dbReference>
<evidence type="ECO:0000256" key="6">
    <source>
        <dbReference type="ARBA" id="ARBA00029799"/>
    </source>
</evidence>
<reference evidence="7" key="1">
    <citation type="submission" date="2017-05" db="EMBL/GenBank/DDBJ databases">
        <authorList>
            <person name="Varghese N."/>
            <person name="Submissions S."/>
        </authorList>
    </citation>
    <scope>NUCLEOTIDE SEQUENCE</scope>
    <source>
        <strain evidence="7">Su22</strain>
    </source>
</reference>
<dbReference type="EC" id="4.1.2.13" evidence="3"/>
<dbReference type="GO" id="GO:0004332">
    <property type="term" value="F:fructose-bisphosphate aldolase activity"/>
    <property type="evidence" value="ECO:0007669"/>
    <property type="project" value="UniProtKB-EC"/>
</dbReference>
<keyword evidence="5" id="KW-0456">Lyase</keyword>
<dbReference type="RefSeq" id="WP_283408742.1">
    <property type="nucleotide sequence ID" value="NZ_FXUF01000004.1"/>
</dbReference>
<evidence type="ECO:0000256" key="3">
    <source>
        <dbReference type="ARBA" id="ARBA00013068"/>
    </source>
</evidence>
<keyword evidence="4" id="KW-0324">Glycolysis</keyword>
<organism evidence="7 8">
    <name type="scientific">Anoxynatronum buryatiense</name>
    <dbReference type="NCBI Taxonomy" id="489973"/>
    <lineage>
        <taxon>Bacteria</taxon>
        <taxon>Bacillati</taxon>
        <taxon>Bacillota</taxon>
        <taxon>Clostridia</taxon>
        <taxon>Eubacteriales</taxon>
        <taxon>Clostridiaceae</taxon>
        <taxon>Anoxynatronum</taxon>
    </lineage>
</organism>
<protein>
    <recommendedName>
        <fullName evidence="3">fructose-bisphosphate aldolase</fullName>
        <ecNumber evidence="3">4.1.2.13</ecNumber>
    </recommendedName>
    <alternativeName>
        <fullName evidence="6">Fructose-bisphosphate aldolase class I</fullName>
    </alternativeName>
</protein>
<dbReference type="Pfam" id="PF00274">
    <property type="entry name" value="Glycolytic"/>
    <property type="match status" value="1"/>
</dbReference>
<dbReference type="EMBL" id="FXUF01000004">
    <property type="protein sequence ID" value="SMP51139.1"/>
    <property type="molecule type" value="Genomic_DNA"/>
</dbReference>
<sequence length="295" mass="32711">MNMHQLKKMGNGKGFIAALDQSGGSTPKALAAYGISEDQYTGKEKMFELVHEMRSRIMTSPAFTSGHILGVILFEQTMDSLVDGMPTATYLWEKKGILSFLKVDQGLADVSEGVQLMKPMTGLDELLARAVKHHIFGTKMRSVIKSAVPEGIRKIVDQQFDYGKQILAAGLVPILEPEVDIHSTDKAESERLLKIEILNHLDQLPEDALVMLKLSIPDRDGFYQDLTTHPRVLRVVALSGGYNREEAVERLSRNPHLIASFSRALVEGLTAQQTDNAFNAMLKDAIRDIYMASIT</sequence>
<comment type="similarity">
    <text evidence="2">Belongs to the class I fructose-bisphosphate aldolase family.</text>
</comment>
<evidence type="ECO:0000313" key="7">
    <source>
        <dbReference type="EMBL" id="SMP51139.1"/>
    </source>
</evidence>
<comment type="pathway">
    <text evidence="1">Carbohydrate degradation; glycolysis; D-glyceraldehyde 3-phosphate and glycerone phosphate from D-glucose: step 4/4.</text>
</comment>
<dbReference type="NCBIfam" id="NF003784">
    <property type="entry name" value="PRK05377.1"/>
    <property type="match status" value="1"/>
</dbReference>
<dbReference type="GO" id="GO:0006096">
    <property type="term" value="P:glycolytic process"/>
    <property type="evidence" value="ECO:0007669"/>
    <property type="project" value="UniProtKB-KW"/>
</dbReference>
<evidence type="ECO:0000256" key="5">
    <source>
        <dbReference type="ARBA" id="ARBA00023239"/>
    </source>
</evidence>
<dbReference type="InterPro" id="IPR000741">
    <property type="entry name" value="FBA_I"/>
</dbReference>
<accession>A0AA45WV48</accession>
<name>A0AA45WV48_9CLOT</name>
<comment type="caution">
    <text evidence="7">The sequence shown here is derived from an EMBL/GenBank/DDBJ whole genome shotgun (WGS) entry which is preliminary data.</text>
</comment>
<evidence type="ECO:0000313" key="8">
    <source>
        <dbReference type="Proteomes" id="UP001158066"/>
    </source>
</evidence>